<protein>
    <submittedName>
        <fullName evidence="2">Glycosyl transferase family 2</fullName>
    </submittedName>
</protein>
<dbReference type="STRING" id="743722.Sph21_1798"/>
<dbReference type="HOGENOM" id="CLU_025996_13_0_10"/>
<dbReference type="Gene3D" id="3.90.550.10">
    <property type="entry name" value="Spore Coat Polysaccharide Biosynthesis Protein SpsA, Chain A"/>
    <property type="match status" value="1"/>
</dbReference>
<dbReference type="PATRIC" id="fig|743722.3.peg.1923"/>
<evidence type="ECO:0000313" key="2">
    <source>
        <dbReference type="EMBL" id="ADZ78360.1"/>
    </source>
</evidence>
<dbReference type="SUPFAM" id="SSF53448">
    <property type="entry name" value="Nucleotide-diphospho-sugar transferases"/>
    <property type="match status" value="1"/>
</dbReference>
<dbReference type="CDD" id="cd00761">
    <property type="entry name" value="Glyco_tranf_GTA_type"/>
    <property type="match status" value="1"/>
</dbReference>
<dbReference type="OrthoDB" id="9815829at2"/>
<dbReference type="eggNOG" id="COG1216">
    <property type="taxonomic scope" value="Bacteria"/>
</dbReference>
<accession>F4C888</accession>
<dbReference type="PANTHER" id="PTHR22916:SF3">
    <property type="entry name" value="UDP-GLCNAC:BETAGAL BETA-1,3-N-ACETYLGLUCOSAMINYLTRANSFERASE-LIKE PROTEIN 1"/>
    <property type="match status" value="1"/>
</dbReference>
<dbReference type="EMBL" id="CP002584">
    <property type="protein sequence ID" value="ADZ78360.1"/>
    <property type="molecule type" value="Genomic_DNA"/>
</dbReference>
<feature type="domain" description="Glycosyltransferase 2-like" evidence="1">
    <location>
        <begin position="6"/>
        <end position="134"/>
    </location>
</feature>
<gene>
    <name evidence="2" type="ordered locus">Sph21_1798</name>
</gene>
<proteinExistence type="predicted"/>
<sequence length="318" mass="37524">MVKFTIGIPAYKGEFFQACLASVLAQTYSAYEVIILNDKSPYDIKSIVDHFQSSRIRYYENDVNVGGVNLVDNWNKILELARGEFITIMGDDDLLDAKYLSTFNEMTEKYSHVNVFHCRSKVINEHDEVIRLTPSWPEHEYVYDAIWHRLNEYREQYISDFLYRVSSLRKVGGFFKLPLAWGSDDISFFQAAKSHGVVHTNKPVFSYRRNMYSISSSGNVFEKMRSNLMYMDWLRGFLADKPIDEDQLYTFKDLKCNLSRFDHKRKVYVLTMSMAVRPLYFFKEWIKQRKRFGLSLNQVILGLFNAYKMRKAAKQFNK</sequence>
<evidence type="ECO:0000259" key="1">
    <source>
        <dbReference type="Pfam" id="PF00535"/>
    </source>
</evidence>
<dbReference type="Pfam" id="PF00535">
    <property type="entry name" value="Glycos_transf_2"/>
    <property type="match status" value="1"/>
</dbReference>
<dbReference type="PANTHER" id="PTHR22916">
    <property type="entry name" value="GLYCOSYLTRANSFERASE"/>
    <property type="match status" value="1"/>
</dbReference>
<keyword evidence="2" id="KW-0808">Transferase</keyword>
<reference evidence="2" key="1">
    <citation type="submission" date="2011-03" db="EMBL/GenBank/DDBJ databases">
        <title>Complete sequence of Sphingobacterium sp. 21.</title>
        <authorList>
            <consortium name="US DOE Joint Genome Institute"/>
            <person name="Lucas S."/>
            <person name="Copeland A."/>
            <person name="Lapidus A."/>
            <person name="Cheng J.-F."/>
            <person name="Goodwin L."/>
            <person name="Pitluck S."/>
            <person name="Davenport K."/>
            <person name="Detter J.C."/>
            <person name="Han C."/>
            <person name="Tapia R."/>
            <person name="Land M."/>
            <person name="Hauser L."/>
            <person name="Kyrpides N."/>
            <person name="Ivanova N."/>
            <person name="Ovchinnikova G."/>
            <person name="Pagani I."/>
            <person name="Siebers A.K."/>
            <person name="Allgaier M."/>
            <person name="Thelen M.P."/>
            <person name="Hugenholtz P."/>
            <person name="Woyke T."/>
        </authorList>
    </citation>
    <scope>NUCLEOTIDE SEQUENCE</scope>
    <source>
        <strain evidence="2">21</strain>
    </source>
</reference>
<dbReference type="KEGG" id="shg:Sph21_1798"/>
<dbReference type="InterPro" id="IPR029044">
    <property type="entry name" value="Nucleotide-diphossugar_trans"/>
</dbReference>
<dbReference type="AlphaFoldDB" id="F4C888"/>
<dbReference type="InterPro" id="IPR001173">
    <property type="entry name" value="Glyco_trans_2-like"/>
</dbReference>
<name>F4C888_SPHS2</name>
<dbReference type="GO" id="GO:0016758">
    <property type="term" value="F:hexosyltransferase activity"/>
    <property type="evidence" value="ECO:0007669"/>
    <property type="project" value="UniProtKB-ARBA"/>
</dbReference>
<organism evidence="2">
    <name type="scientific">Sphingobacterium sp. (strain 21)</name>
    <dbReference type="NCBI Taxonomy" id="743722"/>
    <lineage>
        <taxon>Bacteria</taxon>
        <taxon>Pseudomonadati</taxon>
        <taxon>Bacteroidota</taxon>
        <taxon>Sphingobacteriia</taxon>
        <taxon>Sphingobacteriales</taxon>
        <taxon>Sphingobacteriaceae</taxon>
        <taxon>Sphingobacterium</taxon>
    </lineage>
</organism>